<dbReference type="AlphaFoldDB" id="A0A0N9W468"/>
<dbReference type="GO" id="GO:0022857">
    <property type="term" value="F:transmembrane transporter activity"/>
    <property type="evidence" value="ECO:0007669"/>
    <property type="project" value="InterPro"/>
</dbReference>
<evidence type="ECO:0000256" key="3">
    <source>
        <dbReference type="ARBA" id="ARBA00022692"/>
    </source>
</evidence>
<evidence type="ECO:0000313" key="8">
    <source>
        <dbReference type="EMBL" id="ALH96686.1"/>
    </source>
</evidence>
<dbReference type="EMBL" id="CP012808">
    <property type="protein sequence ID" value="ALH96686.1"/>
    <property type="molecule type" value="Genomic_DNA"/>
</dbReference>
<evidence type="ECO:0000256" key="1">
    <source>
        <dbReference type="ARBA" id="ARBA00004141"/>
    </source>
</evidence>
<feature type="transmembrane region" description="Helical" evidence="6">
    <location>
        <begin position="246"/>
        <end position="267"/>
    </location>
</feature>
<sequence length="444" mass="50050">MMSSGHTELTQIIRKIKIRILPLIVLMFALAMLDRSNIGFVKHYIEVDVGISATAYALGAGIFFIGYALFEIPSNMILHRVGAKVWLSRIMITWGLVSIAMIFVRDSTSFYILRFLLGAAEAGFSPGVILFLTYWFPKAFRGQAYGWYYLGVPIALMLGGPFSGWLLESNYTFGFKNWQWMFIVQGVLTVIVGLIAFFMLVSQPSDAKWLSTREKQMLKQAFAQDMPETQRVDSNKPQKVFSDWMVWRFVFIYFAIQLSVYGVLFFLPTKLAELLHTQVGIEVGFYSAIPWVFTLFLLPLITRIADKKQNWNFMAIIMLSCAVIGIGLSTQMTHIFPFIFTISLAVVGFIVVQPLFWNLPTQYLTGRAAAIGTALIGSMGNLGGFVAPNLKNWMDRVWQNDMAGLVTLAVVGFIGVILLVILNRKRKDESKMTVINRVASSVKH</sequence>
<name>A0A0N9W468_9GAMM</name>
<evidence type="ECO:0000259" key="7">
    <source>
        <dbReference type="PROSITE" id="PS50850"/>
    </source>
</evidence>
<gene>
    <name evidence="8" type="ORF">AOY20_06875</name>
</gene>
<dbReference type="PANTHER" id="PTHR43791:SF30">
    <property type="entry name" value="INNER MEMBRANE TRANSPORT PROTEIN RHMT"/>
    <property type="match status" value="1"/>
</dbReference>
<feature type="transmembrane region" description="Helical" evidence="6">
    <location>
        <begin position="368"/>
        <end position="390"/>
    </location>
</feature>
<evidence type="ECO:0000256" key="5">
    <source>
        <dbReference type="ARBA" id="ARBA00023136"/>
    </source>
</evidence>
<keyword evidence="4 6" id="KW-1133">Transmembrane helix</keyword>
<accession>A0A0N9W468</accession>
<keyword evidence="2" id="KW-0813">Transport</keyword>
<feature type="transmembrane region" description="Helical" evidence="6">
    <location>
        <begin position="279"/>
        <end position="298"/>
    </location>
</feature>
<dbReference type="STRING" id="1324350.AOY20_06875"/>
<feature type="domain" description="Major facilitator superfamily (MFS) profile" evidence="7">
    <location>
        <begin position="20"/>
        <end position="427"/>
    </location>
</feature>
<feature type="transmembrane region" description="Helical" evidence="6">
    <location>
        <begin position="147"/>
        <end position="167"/>
    </location>
</feature>
<feature type="transmembrane region" description="Helical" evidence="6">
    <location>
        <begin position="402"/>
        <end position="422"/>
    </location>
</feature>
<dbReference type="GO" id="GO:0005886">
    <property type="term" value="C:plasma membrane"/>
    <property type="evidence" value="ECO:0007669"/>
    <property type="project" value="TreeGrafter"/>
</dbReference>
<feature type="transmembrane region" description="Helical" evidence="6">
    <location>
        <begin position="16"/>
        <end position="33"/>
    </location>
</feature>
<dbReference type="PROSITE" id="PS50850">
    <property type="entry name" value="MFS"/>
    <property type="match status" value="1"/>
</dbReference>
<feature type="transmembrane region" description="Helical" evidence="6">
    <location>
        <begin position="335"/>
        <end position="356"/>
    </location>
</feature>
<dbReference type="InterPro" id="IPR036259">
    <property type="entry name" value="MFS_trans_sf"/>
</dbReference>
<feature type="transmembrane region" description="Helical" evidence="6">
    <location>
        <begin position="53"/>
        <end position="73"/>
    </location>
</feature>
<feature type="transmembrane region" description="Helical" evidence="6">
    <location>
        <begin position="85"/>
        <end position="104"/>
    </location>
</feature>
<dbReference type="SUPFAM" id="SSF103473">
    <property type="entry name" value="MFS general substrate transporter"/>
    <property type="match status" value="1"/>
</dbReference>
<protein>
    <submittedName>
        <fullName evidence="8">MFS transporter</fullName>
    </submittedName>
</protein>
<evidence type="ECO:0000313" key="9">
    <source>
        <dbReference type="Proteomes" id="UP000064939"/>
    </source>
</evidence>
<organism evidence="8 9">
    <name type="scientific">Acinetobacter equi</name>
    <dbReference type="NCBI Taxonomy" id="1324350"/>
    <lineage>
        <taxon>Bacteria</taxon>
        <taxon>Pseudomonadati</taxon>
        <taxon>Pseudomonadota</taxon>
        <taxon>Gammaproteobacteria</taxon>
        <taxon>Moraxellales</taxon>
        <taxon>Moraxellaceae</taxon>
        <taxon>Acinetobacter</taxon>
    </lineage>
</organism>
<keyword evidence="5 6" id="KW-0472">Membrane</keyword>
<evidence type="ECO:0000256" key="6">
    <source>
        <dbReference type="SAM" id="Phobius"/>
    </source>
</evidence>
<comment type="subcellular location">
    <subcellularLocation>
        <location evidence="1">Membrane</location>
        <topology evidence="1">Multi-pass membrane protein</topology>
    </subcellularLocation>
</comment>
<feature type="transmembrane region" description="Helical" evidence="6">
    <location>
        <begin position="179"/>
        <end position="201"/>
    </location>
</feature>
<proteinExistence type="predicted"/>
<dbReference type="Gene3D" id="1.20.1250.20">
    <property type="entry name" value="MFS general substrate transporter like domains"/>
    <property type="match status" value="2"/>
</dbReference>
<keyword evidence="9" id="KW-1185">Reference proteome</keyword>
<dbReference type="CDD" id="cd17319">
    <property type="entry name" value="MFS_ExuT_GudP_like"/>
    <property type="match status" value="1"/>
</dbReference>
<feature type="transmembrane region" description="Helical" evidence="6">
    <location>
        <begin position="310"/>
        <end position="329"/>
    </location>
</feature>
<dbReference type="Proteomes" id="UP000064939">
    <property type="component" value="Chromosome"/>
</dbReference>
<feature type="transmembrane region" description="Helical" evidence="6">
    <location>
        <begin position="110"/>
        <end position="135"/>
    </location>
</feature>
<evidence type="ECO:0000256" key="2">
    <source>
        <dbReference type="ARBA" id="ARBA00022448"/>
    </source>
</evidence>
<dbReference type="Pfam" id="PF07690">
    <property type="entry name" value="MFS_1"/>
    <property type="match status" value="1"/>
</dbReference>
<dbReference type="InterPro" id="IPR020846">
    <property type="entry name" value="MFS_dom"/>
</dbReference>
<keyword evidence="3 6" id="KW-0812">Transmembrane</keyword>
<evidence type="ECO:0000256" key="4">
    <source>
        <dbReference type="ARBA" id="ARBA00022989"/>
    </source>
</evidence>
<dbReference type="FunFam" id="1.20.1250.20:FF:000018">
    <property type="entry name" value="MFS transporter permease"/>
    <property type="match status" value="1"/>
</dbReference>
<dbReference type="InterPro" id="IPR011701">
    <property type="entry name" value="MFS"/>
</dbReference>
<dbReference type="PANTHER" id="PTHR43791">
    <property type="entry name" value="PERMEASE-RELATED"/>
    <property type="match status" value="1"/>
</dbReference>
<reference evidence="8 9" key="1">
    <citation type="journal article" date="2015" name="Int. J. Syst. Evol. Microbiol.">
        <title>Acinetobacter equi sp. nov. isolated from horse faeces.</title>
        <authorList>
            <person name="Poppel M.T."/>
            <person name="Skiebe E."/>
            <person name="Laue M."/>
            <person name="Bergmann H."/>
            <person name="Ebersberger I."/>
            <person name="Garn T."/>
            <person name="Fruth A."/>
            <person name="Baumgardt S."/>
            <person name="Busse H.J."/>
            <person name="Wilharm G."/>
        </authorList>
    </citation>
    <scope>NUCLEOTIDE SEQUENCE [LARGE SCALE GENOMIC DNA]</scope>
    <source>
        <strain evidence="8 9">114</strain>
    </source>
</reference>
<dbReference type="KEGG" id="aei:AOY20_06875"/>